<keyword evidence="1" id="KW-0812">Transmembrane</keyword>
<organism evidence="2 3">
    <name type="scientific">Protea cynaroides</name>
    <dbReference type="NCBI Taxonomy" id="273540"/>
    <lineage>
        <taxon>Eukaryota</taxon>
        <taxon>Viridiplantae</taxon>
        <taxon>Streptophyta</taxon>
        <taxon>Embryophyta</taxon>
        <taxon>Tracheophyta</taxon>
        <taxon>Spermatophyta</taxon>
        <taxon>Magnoliopsida</taxon>
        <taxon>Proteales</taxon>
        <taxon>Proteaceae</taxon>
        <taxon>Protea</taxon>
    </lineage>
</organism>
<name>A0A9Q0JY79_9MAGN</name>
<keyword evidence="1" id="KW-1133">Transmembrane helix</keyword>
<evidence type="ECO:0000256" key="1">
    <source>
        <dbReference type="SAM" id="Phobius"/>
    </source>
</evidence>
<dbReference type="AlphaFoldDB" id="A0A9Q0JY79"/>
<sequence>MLEFVPQKGRFCSTKFAGRSHLSLYWRSIWRKAYWVCSFRLLFVVFFMVLISGAVGGGGVYLGCSLMCYGLNRTLIEAAGDQSMMGVFFQLRNVLSFDECSSRPIVSIN</sequence>
<feature type="transmembrane region" description="Helical" evidence="1">
    <location>
        <begin position="41"/>
        <end position="63"/>
    </location>
</feature>
<protein>
    <recommendedName>
        <fullName evidence="4">Transmembrane protein</fullName>
    </recommendedName>
</protein>
<dbReference type="Proteomes" id="UP001141806">
    <property type="component" value="Unassembled WGS sequence"/>
</dbReference>
<evidence type="ECO:0000313" key="3">
    <source>
        <dbReference type="Proteomes" id="UP001141806"/>
    </source>
</evidence>
<dbReference type="EMBL" id="JAMYWD010000011">
    <property type="protein sequence ID" value="KAJ4957019.1"/>
    <property type="molecule type" value="Genomic_DNA"/>
</dbReference>
<reference evidence="2" key="1">
    <citation type="journal article" date="2023" name="Plant J.">
        <title>The genome of the king protea, Protea cynaroides.</title>
        <authorList>
            <person name="Chang J."/>
            <person name="Duong T.A."/>
            <person name="Schoeman C."/>
            <person name="Ma X."/>
            <person name="Roodt D."/>
            <person name="Barker N."/>
            <person name="Li Z."/>
            <person name="Van de Peer Y."/>
            <person name="Mizrachi E."/>
        </authorList>
    </citation>
    <scope>NUCLEOTIDE SEQUENCE</scope>
    <source>
        <tissue evidence="2">Young leaves</tissue>
    </source>
</reference>
<evidence type="ECO:0008006" key="4">
    <source>
        <dbReference type="Google" id="ProtNLM"/>
    </source>
</evidence>
<keyword evidence="3" id="KW-1185">Reference proteome</keyword>
<gene>
    <name evidence="2" type="ORF">NE237_013802</name>
</gene>
<proteinExistence type="predicted"/>
<accession>A0A9Q0JY79</accession>
<comment type="caution">
    <text evidence="2">The sequence shown here is derived from an EMBL/GenBank/DDBJ whole genome shotgun (WGS) entry which is preliminary data.</text>
</comment>
<evidence type="ECO:0000313" key="2">
    <source>
        <dbReference type="EMBL" id="KAJ4957019.1"/>
    </source>
</evidence>
<keyword evidence="1" id="KW-0472">Membrane</keyword>